<dbReference type="PANTHER" id="PTHR48078:SF6">
    <property type="entry name" value="L-THREONINE DEHYDRATASE CATABOLIC TDCB"/>
    <property type="match status" value="1"/>
</dbReference>
<reference evidence="5" key="2">
    <citation type="submission" date="2020-09" db="EMBL/GenBank/DDBJ databases">
        <authorList>
            <person name="Sun Q."/>
            <person name="Kim S."/>
        </authorList>
    </citation>
    <scope>NUCLEOTIDE SEQUENCE</scope>
    <source>
        <strain evidence="5">KCTC 42651</strain>
    </source>
</reference>
<evidence type="ECO:0000256" key="2">
    <source>
        <dbReference type="ARBA" id="ARBA00022898"/>
    </source>
</evidence>
<dbReference type="EMBL" id="BMZS01000001">
    <property type="protein sequence ID" value="GHD39477.1"/>
    <property type="molecule type" value="Genomic_DNA"/>
</dbReference>
<evidence type="ECO:0000313" key="5">
    <source>
        <dbReference type="EMBL" id="GHD39477.1"/>
    </source>
</evidence>
<dbReference type="GO" id="GO:0009097">
    <property type="term" value="P:isoleucine biosynthetic process"/>
    <property type="evidence" value="ECO:0007669"/>
    <property type="project" value="TreeGrafter"/>
</dbReference>
<dbReference type="GO" id="GO:0006565">
    <property type="term" value="P:L-serine catabolic process"/>
    <property type="evidence" value="ECO:0007669"/>
    <property type="project" value="TreeGrafter"/>
</dbReference>
<sequence length="336" mass="33490">MTDLVTADAVRRAARTIAGHVQRTPTVASAGLSALLGRPVALKLETLQDSGCFKPRGIVNKVLSLSEAERARGLLTVSGGNHGIAMAMIARRIGLAATIVMPAAAPERSKARVRADGAELIVAPDVAAAFAVADEQRSRGLTYIHAYDDPVIVAGHGTAGLEMAADAPGLTDVLVSIGGGALAAGVATALKAADPAIRVWGVETEGADAMTRALAAGAPVPIRPTSISSTLGAPVVSALTLAHAKALLEDVLVVSDAEAVAGTVALAEEARCWVEPAAGCLVPAARRVIERTGGTGTGGAGTGGAGTGGAGTLGLVLCGGNATLEQLAGWRERFGT</sequence>
<keyword evidence="3" id="KW-0456">Lyase</keyword>
<evidence type="ECO:0000259" key="4">
    <source>
        <dbReference type="Pfam" id="PF00291"/>
    </source>
</evidence>
<name>A0A919CN31_9PROT</name>
<gene>
    <name evidence="5" type="ORF">GCM10017083_01360</name>
</gene>
<proteinExistence type="predicted"/>
<dbReference type="InterPro" id="IPR050147">
    <property type="entry name" value="Ser/Thr_Dehydratase"/>
</dbReference>
<feature type="domain" description="Tryptophan synthase beta chain-like PALP" evidence="4">
    <location>
        <begin position="18"/>
        <end position="287"/>
    </location>
</feature>
<dbReference type="RefSeq" id="WP_189986978.1">
    <property type="nucleotide sequence ID" value="NZ_BMZS01000001.1"/>
</dbReference>
<dbReference type="InterPro" id="IPR001926">
    <property type="entry name" value="TrpB-like_PALP"/>
</dbReference>
<evidence type="ECO:0000256" key="1">
    <source>
        <dbReference type="ARBA" id="ARBA00001933"/>
    </source>
</evidence>
<keyword evidence="2" id="KW-0663">Pyridoxal phosphate</keyword>
<organism evidence="5 6">
    <name type="scientific">Thalassobaculum fulvum</name>
    <dbReference type="NCBI Taxonomy" id="1633335"/>
    <lineage>
        <taxon>Bacteria</taxon>
        <taxon>Pseudomonadati</taxon>
        <taxon>Pseudomonadota</taxon>
        <taxon>Alphaproteobacteria</taxon>
        <taxon>Rhodospirillales</taxon>
        <taxon>Thalassobaculaceae</taxon>
        <taxon>Thalassobaculum</taxon>
    </lineage>
</organism>
<dbReference type="AlphaFoldDB" id="A0A919CN31"/>
<dbReference type="Gene3D" id="3.40.50.1100">
    <property type="match status" value="2"/>
</dbReference>
<evidence type="ECO:0000313" key="6">
    <source>
        <dbReference type="Proteomes" id="UP000630353"/>
    </source>
</evidence>
<evidence type="ECO:0000256" key="3">
    <source>
        <dbReference type="ARBA" id="ARBA00023239"/>
    </source>
</evidence>
<dbReference type="SUPFAM" id="SSF53686">
    <property type="entry name" value="Tryptophan synthase beta subunit-like PLP-dependent enzymes"/>
    <property type="match status" value="1"/>
</dbReference>
<keyword evidence="6" id="KW-1185">Reference proteome</keyword>
<protein>
    <submittedName>
        <fullName evidence="5">Serine/threonine dehydratase</fullName>
    </submittedName>
</protein>
<dbReference type="PANTHER" id="PTHR48078">
    <property type="entry name" value="THREONINE DEHYDRATASE, MITOCHONDRIAL-RELATED"/>
    <property type="match status" value="1"/>
</dbReference>
<dbReference type="Proteomes" id="UP000630353">
    <property type="component" value="Unassembled WGS sequence"/>
</dbReference>
<accession>A0A919CN31</accession>
<reference evidence="5" key="1">
    <citation type="journal article" date="2014" name="Int. J. Syst. Evol. Microbiol.">
        <title>Complete genome sequence of Corynebacterium casei LMG S-19264T (=DSM 44701T), isolated from a smear-ripened cheese.</title>
        <authorList>
            <consortium name="US DOE Joint Genome Institute (JGI-PGF)"/>
            <person name="Walter F."/>
            <person name="Albersmeier A."/>
            <person name="Kalinowski J."/>
            <person name="Ruckert C."/>
        </authorList>
    </citation>
    <scope>NUCLEOTIDE SEQUENCE</scope>
    <source>
        <strain evidence="5">KCTC 42651</strain>
    </source>
</reference>
<comment type="cofactor">
    <cofactor evidence="1">
        <name>pyridoxal 5'-phosphate</name>
        <dbReference type="ChEBI" id="CHEBI:597326"/>
    </cofactor>
</comment>
<dbReference type="GO" id="GO:0006567">
    <property type="term" value="P:L-threonine catabolic process"/>
    <property type="evidence" value="ECO:0007669"/>
    <property type="project" value="TreeGrafter"/>
</dbReference>
<dbReference type="GO" id="GO:0004794">
    <property type="term" value="F:threonine deaminase activity"/>
    <property type="evidence" value="ECO:0007669"/>
    <property type="project" value="TreeGrafter"/>
</dbReference>
<dbReference type="Pfam" id="PF00291">
    <property type="entry name" value="PALP"/>
    <property type="match status" value="1"/>
</dbReference>
<dbReference type="GO" id="GO:0003941">
    <property type="term" value="F:L-serine ammonia-lyase activity"/>
    <property type="evidence" value="ECO:0007669"/>
    <property type="project" value="TreeGrafter"/>
</dbReference>
<comment type="caution">
    <text evidence="5">The sequence shown here is derived from an EMBL/GenBank/DDBJ whole genome shotgun (WGS) entry which is preliminary data.</text>
</comment>
<dbReference type="InterPro" id="IPR036052">
    <property type="entry name" value="TrpB-like_PALP_sf"/>
</dbReference>